<dbReference type="AlphaFoldDB" id="A0AAN7LHI6"/>
<evidence type="ECO:0000313" key="2">
    <source>
        <dbReference type="Proteomes" id="UP001345219"/>
    </source>
</evidence>
<sequence>MEQPKSEERPKFRLMSVCGRKDMEDVVTVHPWFCSEYIRGVNLIGVLHGHSSHLSSASDLAIGNLIRWMVVAHFSYLVFGSIEITMRCKHSIRE</sequence>
<reference evidence="1 2" key="1">
    <citation type="journal article" date="2023" name="Hortic Res">
        <title>Pangenome of water caltrop reveals structural variations and asymmetric subgenome divergence after allopolyploidization.</title>
        <authorList>
            <person name="Zhang X."/>
            <person name="Chen Y."/>
            <person name="Wang L."/>
            <person name="Yuan Y."/>
            <person name="Fang M."/>
            <person name="Shi L."/>
            <person name="Lu R."/>
            <person name="Comes H.P."/>
            <person name="Ma Y."/>
            <person name="Chen Y."/>
            <person name="Huang G."/>
            <person name="Zhou Y."/>
            <person name="Zheng Z."/>
            <person name="Qiu Y."/>
        </authorList>
    </citation>
    <scope>NUCLEOTIDE SEQUENCE [LARGE SCALE GENOMIC DNA]</scope>
    <source>
        <tissue evidence="1">Roots</tissue>
    </source>
</reference>
<protein>
    <submittedName>
        <fullName evidence="1">Uncharacterized protein</fullName>
    </submittedName>
</protein>
<organism evidence="1 2">
    <name type="scientific">Trapa incisa</name>
    <dbReference type="NCBI Taxonomy" id="236973"/>
    <lineage>
        <taxon>Eukaryota</taxon>
        <taxon>Viridiplantae</taxon>
        <taxon>Streptophyta</taxon>
        <taxon>Embryophyta</taxon>
        <taxon>Tracheophyta</taxon>
        <taxon>Spermatophyta</taxon>
        <taxon>Magnoliopsida</taxon>
        <taxon>eudicotyledons</taxon>
        <taxon>Gunneridae</taxon>
        <taxon>Pentapetalae</taxon>
        <taxon>rosids</taxon>
        <taxon>malvids</taxon>
        <taxon>Myrtales</taxon>
        <taxon>Lythraceae</taxon>
        <taxon>Trapa</taxon>
    </lineage>
</organism>
<evidence type="ECO:0000313" key="1">
    <source>
        <dbReference type="EMBL" id="KAK4780696.1"/>
    </source>
</evidence>
<keyword evidence="2" id="KW-1185">Reference proteome</keyword>
<proteinExistence type="predicted"/>
<dbReference type="Proteomes" id="UP001345219">
    <property type="component" value="Chromosome 13"/>
</dbReference>
<dbReference type="EMBL" id="JAXIOK010000001">
    <property type="protein sequence ID" value="KAK4780696.1"/>
    <property type="molecule type" value="Genomic_DNA"/>
</dbReference>
<comment type="caution">
    <text evidence="1">The sequence shown here is derived from an EMBL/GenBank/DDBJ whole genome shotgun (WGS) entry which is preliminary data.</text>
</comment>
<accession>A0AAN7LHI6</accession>
<name>A0AAN7LHI6_9MYRT</name>
<gene>
    <name evidence="1" type="ORF">SAY87_016802</name>
</gene>